<dbReference type="InterPro" id="IPR047640">
    <property type="entry name" value="RpiR-like"/>
</dbReference>
<dbReference type="Pfam" id="PF01380">
    <property type="entry name" value="SIS"/>
    <property type="match status" value="1"/>
</dbReference>
<dbReference type="SUPFAM" id="SSF46689">
    <property type="entry name" value="Homeodomain-like"/>
    <property type="match status" value="1"/>
</dbReference>
<dbReference type="PANTHER" id="PTHR30514">
    <property type="entry name" value="GLUCOKINASE"/>
    <property type="match status" value="1"/>
</dbReference>
<evidence type="ECO:0000259" key="4">
    <source>
        <dbReference type="PROSITE" id="PS51071"/>
    </source>
</evidence>
<dbReference type="InterPro" id="IPR000281">
    <property type="entry name" value="HTH_RpiR"/>
</dbReference>
<evidence type="ECO:0000256" key="2">
    <source>
        <dbReference type="ARBA" id="ARBA00023125"/>
    </source>
</evidence>
<name>F1T5V4_9ACTN</name>
<dbReference type="InterPro" id="IPR046348">
    <property type="entry name" value="SIS_dom_sf"/>
</dbReference>
<dbReference type="Pfam" id="PF01418">
    <property type="entry name" value="HTH_6"/>
    <property type="match status" value="1"/>
</dbReference>
<dbReference type="eggNOG" id="COG1737">
    <property type="taxonomic scope" value="Bacteria"/>
</dbReference>
<gene>
    <name evidence="6" type="ORF">HMPREF0091_10185</name>
</gene>
<dbReference type="CDD" id="cd05013">
    <property type="entry name" value="SIS_RpiR"/>
    <property type="match status" value="1"/>
</dbReference>
<dbReference type="GO" id="GO:0003677">
    <property type="term" value="F:DNA binding"/>
    <property type="evidence" value="ECO:0007669"/>
    <property type="project" value="UniProtKB-KW"/>
</dbReference>
<evidence type="ECO:0000259" key="5">
    <source>
        <dbReference type="PROSITE" id="PS51464"/>
    </source>
</evidence>
<dbReference type="Gene3D" id="1.10.10.10">
    <property type="entry name" value="Winged helix-like DNA-binding domain superfamily/Winged helix DNA-binding domain"/>
    <property type="match status" value="1"/>
</dbReference>
<dbReference type="OrthoDB" id="3574600at2"/>
<dbReference type="AlphaFoldDB" id="F1T5V4"/>
<sequence>MKRISVTAKIKSLLPSCAEKEQAIAQFILQHVRETSYMTIHELADKLGVADSTIFKFAQKMGYKGFRDFRNDLLTEAYDPEVSVHEHITTRDSLATIAATIFHSSVTSLHNTLALLNEDNLKRALSLINNAHTLTFFGCGGSNIVAADAYHKFLRSPLHCQNAIDEHIQIMQASLLGAQDVAIIISHSGLSRTTLQIAEILRENRVPIIFITSYLNTPITRFADVVFISASEETGYRSESLASRVAQLVILDTLFCAVMFKSDDKNVAQTLHNIRSAINRTKIEE</sequence>
<comment type="caution">
    <text evidence="6">The sequence shown here is derived from an EMBL/GenBank/DDBJ whole genome shotgun (WGS) entry which is preliminary data.</text>
</comment>
<dbReference type="PROSITE" id="PS51071">
    <property type="entry name" value="HTH_RPIR"/>
    <property type="match status" value="1"/>
</dbReference>
<feature type="domain" description="SIS" evidence="5">
    <location>
        <begin position="124"/>
        <end position="265"/>
    </location>
</feature>
<dbReference type="InterPro" id="IPR001347">
    <property type="entry name" value="SIS_dom"/>
</dbReference>
<protein>
    <submittedName>
        <fullName evidence="6">Transcriptional regulator, RpiR family</fullName>
    </submittedName>
</protein>
<dbReference type="GO" id="GO:1901135">
    <property type="term" value="P:carbohydrate derivative metabolic process"/>
    <property type="evidence" value="ECO:0007669"/>
    <property type="project" value="InterPro"/>
</dbReference>
<dbReference type="EMBL" id="ACGK02000001">
    <property type="protein sequence ID" value="EGF23238.1"/>
    <property type="molecule type" value="Genomic_DNA"/>
</dbReference>
<dbReference type="RefSeq" id="WP_006302296.1">
    <property type="nucleotide sequence ID" value="NZ_ACGK02000001.1"/>
</dbReference>
<proteinExistence type="predicted"/>
<evidence type="ECO:0000313" key="6">
    <source>
        <dbReference type="EMBL" id="EGF23238.1"/>
    </source>
</evidence>
<organism evidence="6 7">
    <name type="scientific">Fannyhessea vaginae DSM 15829</name>
    <dbReference type="NCBI Taxonomy" id="525256"/>
    <lineage>
        <taxon>Bacteria</taxon>
        <taxon>Bacillati</taxon>
        <taxon>Actinomycetota</taxon>
        <taxon>Coriobacteriia</taxon>
        <taxon>Coriobacteriales</taxon>
        <taxon>Atopobiaceae</taxon>
        <taxon>Fannyhessea</taxon>
    </lineage>
</organism>
<dbReference type="InterPro" id="IPR009057">
    <property type="entry name" value="Homeodomain-like_sf"/>
</dbReference>
<accession>F1T5V4</accession>
<dbReference type="GeneID" id="93210942"/>
<dbReference type="PANTHER" id="PTHR30514:SF1">
    <property type="entry name" value="HTH-TYPE TRANSCRIPTIONAL REGULATOR HEXR-RELATED"/>
    <property type="match status" value="1"/>
</dbReference>
<evidence type="ECO:0000256" key="1">
    <source>
        <dbReference type="ARBA" id="ARBA00023015"/>
    </source>
</evidence>
<reference evidence="6 7" key="1">
    <citation type="submission" date="2011-02" db="EMBL/GenBank/DDBJ databases">
        <authorList>
            <person name="Muzny D."/>
            <person name="Qin X."/>
            <person name="Buhay C."/>
            <person name="Dugan-Rocha S."/>
            <person name="Ding Y."/>
            <person name="Chen G."/>
            <person name="Hawes A."/>
            <person name="Holder M."/>
            <person name="Jhangiani S."/>
            <person name="Johnson A."/>
            <person name="Khan Z."/>
            <person name="Li Z."/>
            <person name="Liu W."/>
            <person name="Liu X."/>
            <person name="Perez L."/>
            <person name="Shen H."/>
            <person name="Wang Q."/>
            <person name="Watt J."/>
            <person name="Xi L."/>
            <person name="Xin Y."/>
            <person name="Zhou J."/>
            <person name="Deng J."/>
            <person name="Jiang H."/>
            <person name="Liu Y."/>
            <person name="Qu J."/>
            <person name="Song X.-Z."/>
            <person name="Zhang L."/>
            <person name="Villasana D."/>
            <person name="Johnson A."/>
            <person name="Liu J."/>
            <person name="Liyanage D."/>
            <person name="Lorensuhewa L."/>
            <person name="Robinson T."/>
            <person name="Song A."/>
            <person name="Song B.-B."/>
            <person name="Dinh H."/>
            <person name="Thornton R."/>
            <person name="Coyle M."/>
            <person name="Francisco L."/>
            <person name="Jackson L."/>
            <person name="Javaid M."/>
            <person name="Korchina V."/>
            <person name="Kovar C."/>
            <person name="Mata R."/>
            <person name="Mathew T."/>
            <person name="Ngo R."/>
            <person name="Nguyen L."/>
            <person name="Nguyen N."/>
            <person name="Okwuonu G."/>
            <person name="Ongeri F."/>
            <person name="Pham C."/>
            <person name="Simmons D."/>
            <person name="Wilczek-Boney K."/>
            <person name="Hale W."/>
            <person name="Jakkamsetti A."/>
            <person name="Pham P."/>
            <person name="Ruth R."/>
            <person name="San Lucas F."/>
            <person name="Warren J."/>
            <person name="Zhang J."/>
            <person name="Zhao Z."/>
            <person name="Zhou C."/>
            <person name="Zhu D."/>
            <person name="Lee S."/>
            <person name="Bess C."/>
            <person name="Blankenburg K."/>
            <person name="Forbes L."/>
            <person name="Fu Q."/>
            <person name="Gubbala S."/>
            <person name="Hirani K."/>
            <person name="Jayaseelan J.C."/>
            <person name="Lara F."/>
            <person name="Munidasa M."/>
            <person name="Palculict T."/>
            <person name="Patil S."/>
            <person name="Pu L.-L."/>
            <person name="Saada N."/>
            <person name="Tang L."/>
            <person name="Weissenberger G."/>
            <person name="Zhu Y."/>
            <person name="Hemphill L."/>
            <person name="Shang Y."/>
            <person name="Youmans B."/>
            <person name="Ayvaz T."/>
            <person name="Ross M."/>
            <person name="Santibanez J."/>
            <person name="Aqrawi P."/>
            <person name="Gross S."/>
            <person name="Joshi V."/>
            <person name="Fowler G."/>
            <person name="Nazareth L."/>
            <person name="Reid J."/>
            <person name="Worley K."/>
            <person name="Petrosino J."/>
            <person name="Highlander S."/>
            <person name="Gibbs R."/>
        </authorList>
    </citation>
    <scope>NUCLEOTIDE SEQUENCE [LARGE SCALE GENOMIC DNA]</scope>
    <source>
        <strain evidence="6 7">DSM 15829</strain>
    </source>
</reference>
<dbReference type="InterPro" id="IPR036388">
    <property type="entry name" value="WH-like_DNA-bd_sf"/>
</dbReference>
<evidence type="ECO:0000313" key="7">
    <source>
        <dbReference type="Proteomes" id="UP000005947"/>
    </source>
</evidence>
<dbReference type="PROSITE" id="PS51464">
    <property type="entry name" value="SIS"/>
    <property type="match status" value="1"/>
</dbReference>
<dbReference type="Proteomes" id="UP000005947">
    <property type="component" value="Unassembled WGS sequence"/>
</dbReference>
<dbReference type="InterPro" id="IPR035472">
    <property type="entry name" value="RpiR-like_SIS"/>
</dbReference>
<keyword evidence="7" id="KW-1185">Reference proteome</keyword>
<dbReference type="GO" id="GO:0003700">
    <property type="term" value="F:DNA-binding transcription factor activity"/>
    <property type="evidence" value="ECO:0007669"/>
    <property type="project" value="InterPro"/>
</dbReference>
<keyword evidence="3" id="KW-0804">Transcription</keyword>
<dbReference type="SUPFAM" id="SSF53697">
    <property type="entry name" value="SIS domain"/>
    <property type="match status" value="1"/>
</dbReference>
<evidence type="ECO:0000256" key="3">
    <source>
        <dbReference type="ARBA" id="ARBA00023163"/>
    </source>
</evidence>
<dbReference type="GO" id="GO:0097367">
    <property type="term" value="F:carbohydrate derivative binding"/>
    <property type="evidence" value="ECO:0007669"/>
    <property type="project" value="InterPro"/>
</dbReference>
<dbReference type="Gene3D" id="3.40.50.10490">
    <property type="entry name" value="Glucose-6-phosphate isomerase like protein, domain 1"/>
    <property type="match status" value="1"/>
</dbReference>
<keyword evidence="1" id="KW-0805">Transcription regulation</keyword>
<keyword evidence="2" id="KW-0238">DNA-binding</keyword>
<feature type="domain" description="HTH rpiR-type" evidence="4">
    <location>
        <begin position="4"/>
        <end position="80"/>
    </location>
</feature>